<evidence type="ECO:0000313" key="1">
    <source>
        <dbReference type="EMBL" id="RFU76262.1"/>
    </source>
</evidence>
<dbReference type="EMBL" id="PXOA01000365">
    <property type="protein sequence ID" value="RFU76262.1"/>
    <property type="molecule type" value="Genomic_DNA"/>
</dbReference>
<sequence>MHLRIFDSAQLALHTAAAACPSCMAPDAAIIGSLPACLAANRRAAYQGPAALLWLASGTRRGLSAAPWPQPAAFLAAFQHGMAKPRAPYATLARSKADMYLQVRAATAEAGAFLARVYSTPRALSVLRGTLA</sequence>
<gene>
    <name evidence="1" type="ORF">TARUN_5965</name>
</gene>
<evidence type="ECO:0000313" key="2">
    <source>
        <dbReference type="Proteomes" id="UP000266272"/>
    </source>
</evidence>
<protein>
    <submittedName>
        <fullName evidence="1">Uncharacterized protein</fullName>
    </submittedName>
</protein>
<keyword evidence="2" id="KW-1185">Reference proteome</keyword>
<reference evidence="1 2" key="1">
    <citation type="journal article" date="2018" name="PLoS Pathog.">
        <title>Evolution of structural diversity of trichothecenes, a family of toxins produced by plant pathogenic and entomopathogenic fungi.</title>
        <authorList>
            <person name="Proctor R.H."/>
            <person name="McCormick S.P."/>
            <person name="Kim H.S."/>
            <person name="Cardoza R.E."/>
            <person name="Stanley A.M."/>
            <person name="Lindo L."/>
            <person name="Kelly A."/>
            <person name="Brown D.W."/>
            <person name="Lee T."/>
            <person name="Vaughan M.M."/>
            <person name="Alexander N.J."/>
            <person name="Busman M."/>
            <person name="Gutierrez S."/>
        </authorList>
    </citation>
    <scope>NUCLEOTIDE SEQUENCE [LARGE SCALE GENOMIC DNA]</scope>
    <source>
        <strain evidence="1 2">IBT 40837</strain>
    </source>
</reference>
<dbReference type="Proteomes" id="UP000266272">
    <property type="component" value="Unassembled WGS sequence"/>
</dbReference>
<dbReference type="PROSITE" id="PS51257">
    <property type="entry name" value="PROKAR_LIPOPROTEIN"/>
    <property type="match status" value="1"/>
</dbReference>
<proteinExistence type="predicted"/>
<dbReference type="AlphaFoldDB" id="A0A395NJI5"/>
<accession>A0A395NJI5</accession>
<name>A0A395NJI5_TRIAR</name>
<organism evidence="1 2">
    <name type="scientific">Trichoderma arundinaceum</name>
    <dbReference type="NCBI Taxonomy" id="490622"/>
    <lineage>
        <taxon>Eukaryota</taxon>
        <taxon>Fungi</taxon>
        <taxon>Dikarya</taxon>
        <taxon>Ascomycota</taxon>
        <taxon>Pezizomycotina</taxon>
        <taxon>Sordariomycetes</taxon>
        <taxon>Hypocreomycetidae</taxon>
        <taxon>Hypocreales</taxon>
        <taxon>Hypocreaceae</taxon>
        <taxon>Trichoderma</taxon>
    </lineage>
</organism>
<comment type="caution">
    <text evidence="1">The sequence shown here is derived from an EMBL/GenBank/DDBJ whole genome shotgun (WGS) entry which is preliminary data.</text>
</comment>